<dbReference type="InterPro" id="IPR011991">
    <property type="entry name" value="ArsR-like_HTH"/>
</dbReference>
<dbReference type="OrthoDB" id="7210994at2"/>
<dbReference type="InterPro" id="IPR036388">
    <property type="entry name" value="WH-like_DNA-bd_sf"/>
</dbReference>
<accession>A0A516H0F4</accession>
<evidence type="ECO:0000259" key="4">
    <source>
        <dbReference type="PROSITE" id="PS50987"/>
    </source>
</evidence>
<keyword evidence="2" id="KW-0238">DNA-binding</keyword>
<dbReference type="InterPro" id="IPR036390">
    <property type="entry name" value="WH_DNA-bd_sf"/>
</dbReference>
<protein>
    <submittedName>
        <fullName evidence="5">Winged helix-turn-helix transcriptional regulator</fullName>
    </submittedName>
</protein>
<evidence type="ECO:0000313" key="5">
    <source>
        <dbReference type="EMBL" id="QDO97254.1"/>
    </source>
</evidence>
<evidence type="ECO:0000313" key="6">
    <source>
        <dbReference type="Proteomes" id="UP000317496"/>
    </source>
</evidence>
<name>A0A516H0F4_9PROT</name>
<dbReference type="PANTHER" id="PTHR33154">
    <property type="entry name" value="TRANSCRIPTIONAL REGULATOR, ARSR FAMILY"/>
    <property type="match status" value="1"/>
</dbReference>
<dbReference type="Pfam" id="PF01022">
    <property type="entry name" value="HTH_5"/>
    <property type="match status" value="1"/>
</dbReference>
<keyword evidence="6" id="KW-1185">Reference proteome</keyword>
<dbReference type="PANTHER" id="PTHR33154:SF33">
    <property type="entry name" value="TRANSCRIPTIONAL REPRESSOR SDPR"/>
    <property type="match status" value="1"/>
</dbReference>
<dbReference type="CDD" id="cd00090">
    <property type="entry name" value="HTH_ARSR"/>
    <property type="match status" value="1"/>
</dbReference>
<feature type="domain" description="HTH arsR-type" evidence="4">
    <location>
        <begin position="1"/>
        <end position="86"/>
    </location>
</feature>
<dbReference type="PROSITE" id="PS50987">
    <property type="entry name" value="HTH_ARSR_2"/>
    <property type="match status" value="1"/>
</dbReference>
<dbReference type="Gene3D" id="1.10.10.10">
    <property type="entry name" value="Winged helix-like DNA-binding domain superfamily/Winged helix DNA-binding domain"/>
    <property type="match status" value="1"/>
</dbReference>
<dbReference type="Proteomes" id="UP000317496">
    <property type="component" value="Chromosome"/>
</dbReference>
<dbReference type="EMBL" id="CP041636">
    <property type="protein sequence ID" value="QDO97254.1"/>
    <property type="molecule type" value="Genomic_DNA"/>
</dbReference>
<dbReference type="SMART" id="SM00418">
    <property type="entry name" value="HTH_ARSR"/>
    <property type="match status" value="1"/>
</dbReference>
<dbReference type="GO" id="GO:0003677">
    <property type="term" value="F:DNA binding"/>
    <property type="evidence" value="ECO:0007669"/>
    <property type="project" value="UniProtKB-KW"/>
</dbReference>
<proteinExistence type="predicted"/>
<dbReference type="AlphaFoldDB" id="A0A516H0F4"/>
<dbReference type="NCBIfam" id="NF033788">
    <property type="entry name" value="HTH_metalloreg"/>
    <property type="match status" value="1"/>
</dbReference>
<dbReference type="InterPro" id="IPR001845">
    <property type="entry name" value="HTH_ArsR_DNA-bd_dom"/>
</dbReference>
<dbReference type="KEGG" id="fer:FNB15_08215"/>
<dbReference type="SUPFAM" id="SSF46785">
    <property type="entry name" value="Winged helix' DNA-binding domain"/>
    <property type="match status" value="1"/>
</dbReference>
<reference evidence="5 6" key="1">
    <citation type="submission" date="2019-07" db="EMBL/GenBank/DDBJ databases">
        <title>Genome sequencing for Ferrovibrio sp. K5.</title>
        <authorList>
            <person name="Park S.-J."/>
        </authorList>
    </citation>
    <scope>NUCLEOTIDE SEQUENCE [LARGE SCALE GENOMIC DNA]</scope>
    <source>
        <strain evidence="5 6">K5</strain>
    </source>
</reference>
<organism evidence="5 6">
    <name type="scientific">Ferrovibrio terrae</name>
    <dbReference type="NCBI Taxonomy" id="2594003"/>
    <lineage>
        <taxon>Bacteria</taxon>
        <taxon>Pseudomonadati</taxon>
        <taxon>Pseudomonadota</taxon>
        <taxon>Alphaproteobacteria</taxon>
        <taxon>Rhodospirillales</taxon>
        <taxon>Rhodospirillaceae</taxon>
        <taxon>Ferrovibrio</taxon>
    </lineage>
</organism>
<dbReference type="GO" id="GO:0003700">
    <property type="term" value="F:DNA-binding transcription factor activity"/>
    <property type="evidence" value="ECO:0007669"/>
    <property type="project" value="InterPro"/>
</dbReference>
<sequence>MEIFTALADPTRRRIVELLSRGECAAGEIVEAFDVSGPAISQHLKVLREAALVQVRIEGQRRIYQLNPQGLSEMDAWLNDVRRFWAPRLDALERELLKPERKPKAKRSRR</sequence>
<keyword evidence="3" id="KW-0804">Transcription</keyword>
<evidence type="ECO:0000256" key="3">
    <source>
        <dbReference type="ARBA" id="ARBA00023163"/>
    </source>
</evidence>
<evidence type="ECO:0000256" key="2">
    <source>
        <dbReference type="ARBA" id="ARBA00023125"/>
    </source>
</evidence>
<keyword evidence="1" id="KW-0805">Transcription regulation</keyword>
<gene>
    <name evidence="5" type="ORF">FNB15_08215</name>
</gene>
<evidence type="ECO:0000256" key="1">
    <source>
        <dbReference type="ARBA" id="ARBA00023015"/>
    </source>
</evidence>
<dbReference type="PRINTS" id="PR00778">
    <property type="entry name" value="HTHARSR"/>
</dbReference>
<dbReference type="InterPro" id="IPR051081">
    <property type="entry name" value="HTH_MetalResp_TranReg"/>
</dbReference>